<reference evidence="2" key="1">
    <citation type="journal article" date="2014" name="Int. J. Syst. Evol. Microbiol.">
        <title>Complete genome sequence of Corynebacterium casei LMG S-19264T (=DSM 44701T), isolated from a smear-ripened cheese.</title>
        <authorList>
            <consortium name="US DOE Joint Genome Institute (JGI-PGF)"/>
            <person name="Walter F."/>
            <person name="Albersmeier A."/>
            <person name="Kalinowski J."/>
            <person name="Ruckert C."/>
        </authorList>
    </citation>
    <scope>NUCLEOTIDE SEQUENCE</scope>
    <source>
        <strain evidence="2">JCM 14371</strain>
    </source>
</reference>
<dbReference type="EMBL" id="BMOE01000001">
    <property type="protein sequence ID" value="GGJ60289.1"/>
    <property type="molecule type" value="Genomic_DNA"/>
</dbReference>
<proteinExistence type="predicted"/>
<gene>
    <name evidence="2" type="ORF">GCM10008939_00060</name>
</gene>
<protein>
    <submittedName>
        <fullName evidence="2">Uncharacterized protein</fullName>
    </submittedName>
</protein>
<accession>A0A917LDJ8</accession>
<sequence length="65" mass="7105">MNAAPHARTHEGTNALPAGLQTPRGHPLRAGWDKPPRPPPYTDRMTRVTLSSPHAPTRTPHGGRR</sequence>
<evidence type="ECO:0000256" key="1">
    <source>
        <dbReference type="SAM" id="MobiDB-lite"/>
    </source>
</evidence>
<feature type="region of interest" description="Disordered" evidence="1">
    <location>
        <begin position="1"/>
        <end position="65"/>
    </location>
</feature>
<evidence type="ECO:0000313" key="2">
    <source>
        <dbReference type="EMBL" id="GGJ60289.1"/>
    </source>
</evidence>
<dbReference type="Proteomes" id="UP000635726">
    <property type="component" value="Unassembled WGS sequence"/>
</dbReference>
<organism evidence="2 3">
    <name type="scientific">Deinococcus aquiradiocola</name>
    <dbReference type="NCBI Taxonomy" id="393059"/>
    <lineage>
        <taxon>Bacteria</taxon>
        <taxon>Thermotogati</taxon>
        <taxon>Deinococcota</taxon>
        <taxon>Deinococci</taxon>
        <taxon>Deinococcales</taxon>
        <taxon>Deinococcaceae</taxon>
        <taxon>Deinococcus</taxon>
    </lineage>
</organism>
<dbReference type="AlphaFoldDB" id="A0A917LDJ8"/>
<reference evidence="2" key="2">
    <citation type="submission" date="2020-09" db="EMBL/GenBank/DDBJ databases">
        <authorList>
            <person name="Sun Q."/>
            <person name="Ohkuma M."/>
        </authorList>
    </citation>
    <scope>NUCLEOTIDE SEQUENCE</scope>
    <source>
        <strain evidence="2">JCM 14371</strain>
    </source>
</reference>
<name>A0A917LDJ8_9DEIO</name>
<keyword evidence="3" id="KW-1185">Reference proteome</keyword>
<comment type="caution">
    <text evidence="2">The sequence shown here is derived from an EMBL/GenBank/DDBJ whole genome shotgun (WGS) entry which is preliminary data.</text>
</comment>
<evidence type="ECO:0000313" key="3">
    <source>
        <dbReference type="Proteomes" id="UP000635726"/>
    </source>
</evidence>